<keyword evidence="12" id="KW-1185">Reference proteome</keyword>
<evidence type="ECO:0000256" key="6">
    <source>
        <dbReference type="ARBA" id="ARBA00023098"/>
    </source>
</evidence>
<dbReference type="InterPro" id="IPR000089">
    <property type="entry name" value="Biotin_lipoyl"/>
</dbReference>
<evidence type="ECO:0000259" key="10">
    <source>
        <dbReference type="PROSITE" id="PS50968"/>
    </source>
</evidence>
<dbReference type="Gene3D" id="2.40.50.100">
    <property type="match status" value="1"/>
</dbReference>
<gene>
    <name evidence="11" type="primary">accB</name>
    <name evidence="11" type="ORF">M9405_01355</name>
</gene>
<dbReference type="RefSeq" id="WP_250223484.1">
    <property type="nucleotide sequence ID" value="NZ_CP097762.1"/>
</dbReference>
<dbReference type="InterPro" id="IPR050709">
    <property type="entry name" value="Biotin_Carboxyl_Carrier/Decarb"/>
</dbReference>
<evidence type="ECO:0000256" key="3">
    <source>
        <dbReference type="ARBA" id="ARBA00017562"/>
    </source>
</evidence>
<name>A0ABY4SYK9_9ENTR</name>
<dbReference type="PANTHER" id="PTHR45266:SF3">
    <property type="entry name" value="OXALOACETATE DECARBOXYLASE ALPHA CHAIN"/>
    <property type="match status" value="1"/>
</dbReference>
<keyword evidence="7 9" id="KW-0275">Fatty acid biosynthesis</keyword>
<evidence type="ECO:0000256" key="4">
    <source>
        <dbReference type="ARBA" id="ARBA00022516"/>
    </source>
</evidence>
<reference evidence="11" key="1">
    <citation type="submission" date="2022-05" db="EMBL/GenBank/DDBJ databases">
        <title>Impact of host demography and evolutionary history on endosymbiont molecular evolution: a test in carpenter ants (Genus Camponotus) and their Blochmannia endosymbionts.</title>
        <authorList>
            <person name="Manthey J.D."/>
            <person name="Giron J.C."/>
            <person name="Hruska J.P."/>
        </authorList>
    </citation>
    <scope>NUCLEOTIDE SEQUENCE</scope>
    <source>
        <strain evidence="11">C-006</strain>
    </source>
</reference>
<evidence type="ECO:0000256" key="5">
    <source>
        <dbReference type="ARBA" id="ARBA00022832"/>
    </source>
</evidence>
<dbReference type="Proteomes" id="UP001056834">
    <property type="component" value="Chromosome"/>
</dbReference>
<protein>
    <recommendedName>
        <fullName evidence="3 9">Biotin carboxyl carrier protein of acetyl-CoA carboxylase</fullName>
    </recommendedName>
</protein>
<organism evidence="11 12">
    <name type="scientific">Candidatus Blochmannia ocreatus</name>
    <name type="common">nom. nud.</name>
    <dbReference type="NCBI Taxonomy" id="251538"/>
    <lineage>
        <taxon>Bacteria</taxon>
        <taxon>Pseudomonadati</taxon>
        <taxon>Pseudomonadota</taxon>
        <taxon>Gammaproteobacteria</taxon>
        <taxon>Enterobacterales</taxon>
        <taxon>Enterobacteriaceae</taxon>
        <taxon>ant endosymbionts</taxon>
        <taxon>Candidatus Blochmanniella</taxon>
    </lineage>
</organism>
<evidence type="ECO:0000313" key="12">
    <source>
        <dbReference type="Proteomes" id="UP001056834"/>
    </source>
</evidence>
<evidence type="ECO:0000256" key="7">
    <source>
        <dbReference type="ARBA" id="ARBA00023160"/>
    </source>
</evidence>
<accession>A0ABY4SYK9</accession>
<comment type="pathway">
    <text evidence="2 9">Lipid metabolism; fatty acid biosynthesis.</text>
</comment>
<dbReference type="CDD" id="cd06850">
    <property type="entry name" value="biotinyl_domain"/>
    <property type="match status" value="1"/>
</dbReference>
<evidence type="ECO:0000256" key="1">
    <source>
        <dbReference type="ARBA" id="ARBA00003761"/>
    </source>
</evidence>
<dbReference type="PROSITE" id="PS00188">
    <property type="entry name" value="BIOTIN"/>
    <property type="match status" value="1"/>
</dbReference>
<keyword evidence="8 9" id="KW-0092">Biotin</keyword>
<dbReference type="PANTHER" id="PTHR45266">
    <property type="entry name" value="OXALOACETATE DECARBOXYLASE ALPHA CHAIN"/>
    <property type="match status" value="1"/>
</dbReference>
<evidence type="ECO:0000256" key="2">
    <source>
        <dbReference type="ARBA" id="ARBA00005194"/>
    </source>
</evidence>
<evidence type="ECO:0000256" key="9">
    <source>
        <dbReference type="RuleBase" id="RU364072"/>
    </source>
</evidence>
<sequence length="151" mass="16843">MDIRKIKKIIKLIEESNISKLEIVEGNKAIRVDRLTRDMSSALNYASVQSESDIAVCDSTNIDTKNYKHSKLTNGYIVRSPMVGIFYAAPNKQASPFVSVGQMVKVGDILCIIEAMKVMNQIQSDKSGTIKSIFLKNGQPVEFNEPLFVIE</sequence>
<dbReference type="InterPro" id="IPR001249">
    <property type="entry name" value="AcCoA_biotinCC"/>
</dbReference>
<keyword evidence="11" id="KW-0436">Ligase</keyword>
<dbReference type="GO" id="GO:0003989">
    <property type="term" value="F:acetyl-CoA carboxylase activity"/>
    <property type="evidence" value="ECO:0007669"/>
    <property type="project" value="UniProtKB-EC"/>
</dbReference>
<dbReference type="NCBIfam" id="TIGR00531">
    <property type="entry name" value="BCCP"/>
    <property type="match status" value="1"/>
</dbReference>
<keyword evidence="6 9" id="KW-0443">Lipid metabolism</keyword>
<dbReference type="PRINTS" id="PR01071">
    <property type="entry name" value="ACOABIOTINCC"/>
</dbReference>
<dbReference type="SUPFAM" id="SSF51230">
    <property type="entry name" value="Single hybrid motif"/>
    <property type="match status" value="1"/>
</dbReference>
<comment type="function">
    <text evidence="1 9">This protein is a component of the acetyl coenzyme A carboxylase complex; first, biotin carboxylase catalyzes the carboxylation of the carrier protein and then the transcarboxylase transfers the carboxyl group to form malonyl-CoA.</text>
</comment>
<keyword evidence="4 9" id="KW-0444">Lipid biosynthesis</keyword>
<evidence type="ECO:0000256" key="8">
    <source>
        <dbReference type="ARBA" id="ARBA00023267"/>
    </source>
</evidence>
<feature type="domain" description="Lipoyl-binding" evidence="10">
    <location>
        <begin position="75"/>
        <end position="151"/>
    </location>
</feature>
<evidence type="ECO:0000313" key="11">
    <source>
        <dbReference type="EMBL" id="URJ25353.1"/>
    </source>
</evidence>
<dbReference type="EMBL" id="CP097762">
    <property type="protein sequence ID" value="URJ25353.1"/>
    <property type="molecule type" value="Genomic_DNA"/>
</dbReference>
<dbReference type="InterPro" id="IPR011053">
    <property type="entry name" value="Single_hybrid_motif"/>
</dbReference>
<dbReference type="Pfam" id="PF00364">
    <property type="entry name" value="Biotin_lipoyl"/>
    <property type="match status" value="1"/>
</dbReference>
<dbReference type="PROSITE" id="PS50968">
    <property type="entry name" value="BIOTINYL_LIPOYL"/>
    <property type="match status" value="1"/>
</dbReference>
<keyword evidence="5 9" id="KW-0276">Fatty acid metabolism</keyword>
<proteinExistence type="predicted"/>
<dbReference type="InterPro" id="IPR001882">
    <property type="entry name" value="Biotin_BS"/>
</dbReference>